<keyword evidence="6" id="KW-0812">Transmembrane</keyword>
<dbReference type="NCBIfam" id="TIGR03142">
    <property type="entry name" value="cytochro_ccmI"/>
    <property type="match status" value="1"/>
</dbReference>
<evidence type="ECO:0000256" key="5">
    <source>
        <dbReference type="PROSITE-ProRule" id="PRU00339"/>
    </source>
</evidence>
<evidence type="ECO:0000313" key="10">
    <source>
        <dbReference type="Proteomes" id="UP000238949"/>
    </source>
</evidence>
<keyword evidence="2" id="KW-0677">Repeat</keyword>
<reference evidence="10" key="1">
    <citation type="journal article" date="2020" name="Int. J. Syst. Evol. Microbiol.">
        <title>Alteromonas alba sp. nov., a marine bacterium isolated from the seawater of the West Pacific Ocean.</title>
        <authorList>
            <person name="Sun C."/>
            <person name="Wu Y.-H."/>
            <person name="Xamxidin M."/>
            <person name="Cheng H."/>
            <person name="Xu X.-W."/>
        </authorList>
    </citation>
    <scope>NUCLEOTIDE SEQUENCE [LARGE SCALE GENOMIC DNA]</scope>
    <source>
        <strain evidence="10">190</strain>
    </source>
</reference>
<dbReference type="GO" id="GO:0005886">
    <property type="term" value="C:plasma membrane"/>
    <property type="evidence" value="ECO:0007669"/>
    <property type="project" value="TreeGrafter"/>
</dbReference>
<gene>
    <name evidence="9" type="primary">ccmI</name>
    <name evidence="9" type="ORF">C6Y40_09315</name>
</gene>
<dbReference type="SUPFAM" id="SSF48452">
    <property type="entry name" value="TPR-like"/>
    <property type="match status" value="1"/>
</dbReference>
<dbReference type="InterPro" id="IPR019734">
    <property type="entry name" value="TPR_rpt"/>
</dbReference>
<dbReference type="RefSeq" id="WP_105934366.1">
    <property type="nucleotide sequence ID" value="NZ_PVNP01000082.1"/>
</dbReference>
<dbReference type="OrthoDB" id="9776053at2"/>
<dbReference type="PANTHER" id="PTHR47870:SF1">
    <property type="entry name" value="CYTOCHROME C-TYPE BIOGENESIS PROTEIN CCMH"/>
    <property type="match status" value="1"/>
</dbReference>
<evidence type="ECO:0000259" key="7">
    <source>
        <dbReference type="Pfam" id="PF23892"/>
    </source>
</evidence>
<evidence type="ECO:0000256" key="3">
    <source>
        <dbReference type="ARBA" id="ARBA00022748"/>
    </source>
</evidence>
<feature type="domain" description="Cytochrome c-type biogenesis protein H TPR" evidence="8">
    <location>
        <begin position="116"/>
        <end position="270"/>
    </location>
</feature>
<protein>
    <submittedName>
        <fullName evidence="9">C-type cytochrome biogenesis protein CcmI</fullName>
    </submittedName>
</protein>
<evidence type="ECO:0000259" key="8">
    <source>
        <dbReference type="Pfam" id="PF23914"/>
    </source>
</evidence>
<evidence type="ECO:0000256" key="1">
    <source>
        <dbReference type="ARBA" id="ARBA00004196"/>
    </source>
</evidence>
<feature type="transmembrane region" description="Helical" evidence="6">
    <location>
        <begin position="6"/>
        <end position="25"/>
    </location>
</feature>
<name>A0A2S9VBQ6_9ALTE</name>
<comment type="caution">
    <text evidence="9">The sequence shown here is derived from an EMBL/GenBank/DDBJ whole genome shotgun (WGS) entry which is preliminary data.</text>
</comment>
<dbReference type="GO" id="GO:0030313">
    <property type="term" value="C:cell envelope"/>
    <property type="evidence" value="ECO:0007669"/>
    <property type="project" value="UniProtKB-SubCell"/>
</dbReference>
<evidence type="ECO:0000256" key="6">
    <source>
        <dbReference type="SAM" id="Phobius"/>
    </source>
</evidence>
<comment type="subcellular location">
    <subcellularLocation>
        <location evidence="1">Cell envelope</location>
    </subcellularLocation>
</comment>
<dbReference type="Pfam" id="PF23892">
    <property type="entry name" value="Ig_CycH"/>
    <property type="match status" value="1"/>
</dbReference>
<accession>A0A2S9VBQ6</accession>
<dbReference type="InterPro" id="IPR017560">
    <property type="entry name" value="Cyt_c_biogenesis_CcmI"/>
</dbReference>
<dbReference type="InterPro" id="IPR011990">
    <property type="entry name" value="TPR-like_helical_dom_sf"/>
</dbReference>
<keyword evidence="10" id="KW-1185">Reference proteome</keyword>
<dbReference type="Proteomes" id="UP000238949">
    <property type="component" value="Unassembled WGS sequence"/>
</dbReference>
<feature type="domain" description="Cytochrome c-type biogenesis protein H Ig-like" evidence="7">
    <location>
        <begin position="297"/>
        <end position="404"/>
    </location>
</feature>
<dbReference type="InterPro" id="IPR056412">
    <property type="entry name" value="Ig_CycH"/>
</dbReference>
<dbReference type="InterPro" id="IPR051263">
    <property type="entry name" value="C-type_cytochrome_biogenesis"/>
</dbReference>
<evidence type="ECO:0000256" key="2">
    <source>
        <dbReference type="ARBA" id="ARBA00022737"/>
    </source>
</evidence>
<dbReference type="PANTHER" id="PTHR47870">
    <property type="entry name" value="CYTOCHROME C-TYPE BIOGENESIS PROTEIN CCMH"/>
    <property type="match status" value="1"/>
</dbReference>
<keyword evidence="6" id="KW-1133">Transmembrane helix</keyword>
<dbReference type="AlphaFoldDB" id="A0A2S9VBQ6"/>
<feature type="transmembrane region" description="Helical" evidence="6">
    <location>
        <begin position="88"/>
        <end position="108"/>
    </location>
</feature>
<sequence>MSWMFIGAVVVLIAVLVLLVVLPWLKQRPEQENLTQANIAVVKERLKELQREVDEGLLSEQDMRQASDEIKISLVEEQQTDSKGSANASFVLASGALLALLVGGFAYFKASNIEHLQDAQAALDALPKLSAKLADGQGENFTPQDFQQLTLAIRKRLQENPEDGQGWMYLGRIWMVLSQTEEAYAALEKALHFSPDDENVRMTYARALMMSDDKAQLENARRLLASLIEEQQQNDNLVLMQAVVAGRLGDKVLLADSLARLEGKLPADSPIAMQLTERLASLNGEQPAKAAITGFNLTVEISEELVANLPDNGFLFVFAQDANSDNRMPAAVLRLPLENLPLTVTLTSENAMAPNYSLEQLSTARLIARISTDQEAPAQPGDLEGTTEAAVENGKVIDQTIVINKELM</sequence>
<dbReference type="InterPro" id="IPR056413">
    <property type="entry name" value="TPR_CcmH_CycH"/>
</dbReference>
<feature type="repeat" description="TPR" evidence="5">
    <location>
        <begin position="164"/>
        <end position="197"/>
    </location>
</feature>
<evidence type="ECO:0000313" key="9">
    <source>
        <dbReference type="EMBL" id="PRO73866.1"/>
    </source>
</evidence>
<organism evidence="9 10">
    <name type="scientific">Alteromonas alba</name>
    <dbReference type="NCBI Taxonomy" id="2079529"/>
    <lineage>
        <taxon>Bacteria</taxon>
        <taxon>Pseudomonadati</taxon>
        <taxon>Pseudomonadota</taxon>
        <taxon>Gammaproteobacteria</taxon>
        <taxon>Alteromonadales</taxon>
        <taxon>Alteromonadaceae</taxon>
        <taxon>Alteromonas/Salinimonas group</taxon>
        <taxon>Alteromonas</taxon>
    </lineage>
</organism>
<dbReference type="GO" id="GO:0017004">
    <property type="term" value="P:cytochrome complex assembly"/>
    <property type="evidence" value="ECO:0007669"/>
    <property type="project" value="UniProtKB-KW"/>
</dbReference>
<dbReference type="PROSITE" id="PS50005">
    <property type="entry name" value="TPR"/>
    <property type="match status" value="1"/>
</dbReference>
<keyword evidence="6" id="KW-0472">Membrane</keyword>
<proteinExistence type="predicted"/>
<dbReference type="EMBL" id="PVNP01000082">
    <property type="protein sequence ID" value="PRO73866.1"/>
    <property type="molecule type" value="Genomic_DNA"/>
</dbReference>
<dbReference type="Pfam" id="PF23914">
    <property type="entry name" value="TPR_CcmH_CycH"/>
    <property type="match status" value="1"/>
</dbReference>
<dbReference type="Gene3D" id="1.25.40.10">
    <property type="entry name" value="Tetratricopeptide repeat domain"/>
    <property type="match status" value="1"/>
</dbReference>
<keyword evidence="4 5" id="KW-0802">TPR repeat</keyword>
<keyword evidence="3" id="KW-0201">Cytochrome c-type biogenesis</keyword>
<evidence type="ECO:0000256" key="4">
    <source>
        <dbReference type="ARBA" id="ARBA00022803"/>
    </source>
</evidence>